<reference evidence="2 3" key="1">
    <citation type="submission" date="2015-07" db="EMBL/GenBank/DDBJ databases">
        <title>Draft genome of Bellilinea caldifistulae DSM 17877.</title>
        <authorList>
            <person name="Hemp J."/>
            <person name="Ward L.M."/>
            <person name="Pace L.A."/>
            <person name="Fischer W.W."/>
        </authorList>
    </citation>
    <scope>NUCLEOTIDE SEQUENCE [LARGE SCALE GENOMIC DNA]</scope>
    <source>
        <strain evidence="2 3">GOMI-1</strain>
    </source>
</reference>
<dbReference type="RefSeq" id="WP_061919354.1">
    <property type="nucleotide sequence ID" value="NZ_DF967971.1"/>
</dbReference>
<evidence type="ECO:0000313" key="3">
    <source>
        <dbReference type="Proteomes" id="UP000050514"/>
    </source>
</evidence>
<dbReference type="SUPFAM" id="SSF141371">
    <property type="entry name" value="PilZ domain-like"/>
    <property type="match status" value="1"/>
</dbReference>
<organism evidence="2 3">
    <name type="scientific">Bellilinea caldifistulae</name>
    <dbReference type="NCBI Taxonomy" id="360411"/>
    <lineage>
        <taxon>Bacteria</taxon>
        <taxon>Bacillati</taxon>
        <taxon>Chloroflexota</taxon>
        <taxon>Anaerolineae</taxon>
        <taxon>Anaerolineales</taxon>
        <taxon>Anaerolineaceae</taxon>
        <taxon>Bellilinea</taxon>
    </lineage>
</organism>
<name>A0A0P6X4B7_9CHLR</name>
<sequence>MEDRLSPSSANTRRANRIVWERPVLIVDPVRASGKTINVSAVGILLSTDRHLNLPLGAEIALSIPHLEGRDSMVVHGKVVRVERTAQDMRVAVNIS</sequence>
<dbReference type="AlphaFoldDB" id="A0A0P6X4B7"/>
<accession>A0A0P6X4B7</accession>
<evidence type="ECO:0000313" key="2">
    <source>
        <dbReference type="EMBL" id="KPL76339.1"/>
    </source>
</evidence>
<protein>
    <recommendedName>
        <fullName evidence="1">PilZ domain-containing protein</fullName>
    </recommendedName>
</protein>
<evidence type="ECO:0000259" key="1">
    <source>
        <dbReference type="Pfam" id="PF07238"/>
    </source>
</evidence>
<dbReference type="EMBL" id="LGHJ01000012">
    <property type="protein sequence ID" value="KPL76339.1"/>
    <property type="molecule type" value="Genomic_DNA"/>
</dbReference>
<comment type="caution">
    <text evidence="2">The sequence shown here is derived from an EMBL/GenBank/DDBJ whole genome shotgun (WGS) entry which is preliminary data.</text>
</comment>
<proteinExistence type="predicted"/>
<dbReference type="Proteomes" id="UP000050514">
    <property type="component" value="Unassembled WGS sequence"/>
</dbReference>
<gene>
    <name evidence="2" type="ORF">AC812_06645</name>
</gene>
<dbReference type="GO" id="GO:0035438">
    <property type="term" value="F:cyclic-di-GMP binding"/>
    <property type="evidence" value="ECO:0007669"/>
    <property type="project" value="InterPro"/>
</dbReference>
<dbReference type="Pfam" id="PF07238">
    <property type="entry name" value="PilZ"/>
    <property type="match status" value="1"/>
</dbReference>
<dbReference type="STRING" id="360411.AC812_06645"/>
<dbReference type="InterPro" id="IPR009875">
    <property type="entry name" value="PilZ_domain"/>
</dbReference>
<feature type="domain" description="PilZ" evidence="1">
    <location>
        <begin position="13"/>
        <end position="93"/>
    </location>
</feature>
<keyword evidence="3" id="KW-1185">Reference proteome</keyword>
<dbReference type="Gene3D" id="2.40.10.220">
    <property type="entry name" value="predicted glycosyltransferase like domains"/>
    <property type="match status" value="1"/>
</dbReference>